<evidence type="ECO:0000256" key="4">
    <source>
        <dbReference type="ARBA" id="ARBA00022603"/>
    </source>
</evidence>
<dbReference type="GO" id="GO:0019354">
    <property type="term" value="P:siroheme biosynthetic process"/>
    <property type="evidence" value="ECO:0007669"/>
    <property type="project" value="UniProtKB-UniPathway"/>
</dbReference>
<keyword evidence="5 13" id="KW-0808">Transferase</keyword>
<dbReference type="SUPFAM" id="SSF53790">
    <property type="entry name" value="Tetrapyrrole methylase"/>
    <property type="match status" value="1"/>
</dbReference>
<keyword evidence="7" id="KW-0560">Oxidoreductase</keyword>
<evidence type="ECO:0000256" key="7">
    <source>
        <dbReference type="ARBA" id="ARBA00023002"/>
    </source>
</evidence>
<evidence type="ECO:0000256" key="9">
    <source>
        <dbReference type="ARBA" id="ARBA00023244"/>
    </source>
</evidence>
<evidence type="ECO:0000256" key="11">
    <source>
        <dbReference type="ARBA" id="ARBA00025705"/>
    </source>
</evidence>
<keyword evidence="8" id="KW-0456">Lyase</keyword>
<dbReference type="GO" id="GO:0032259">
    <property type="term" value="P:methylation"/>
    <property type="evidence" value="ECO:0007669"/>
    <property type="project" value="UniProtKB-KW"/>
</dbReference>
<dbReference type="GO" id="GO:0016829">
    <property type="term" value="F:lyase activity"/>
    <property type="evidence" value="ECO:0007669"/>
    <property type="project" value="UniProtKB-KW"/>
</dbReference>
<dbReference type="InterPro" id="IPR014776">
    <property type="entry name" value="4pyrrole_Mease_sub2"/>
</dbReference>
<dbReference type="GO" id="GO:0009236">
    <property type="term" value="P:cobalamin biosynthetic process"/>
    <property type="evidence" value="ECO:0007669"/>
    <property type="project" value="UniProtKB-KW"/>
</dbReference>
<evidence type="ECO:0000256" key="8">
    <source>
        <dbReference type="ARBA" id="ARBA00023239"/>
    </source>
</evidence>
<evidence type="ECO:0000313" key="15">
    <source>
        <dbReference type="EMBL" id="PWV65839.1"/>
    </source>
</evidence>
<keyword evidence="9" id="KW-0627">Porphyrin biosynthesis</keyword>
<dbReference type="InterPro" id="IPR003043">
    <property type="entry name" value="Uropor_MeTrfase_CS"/>
</dbReference>
<dbReference type="InterPro" id="IPR000878">
    <property type="entry name" value="4pyrrol_Mease"/>
</dbReference>
<organism evidence="15 16">
    <name type="scientific">Plasticicumulans acidivorans</name>
    <dbReference type="NCBI Taxonomy" id="886464"/>
    <lineage>
        <taxon>Bacteria</taxon>
        <taxon>Pseudomonadati</taxon>
        <taxon>Pseudomonadota</taxon>
        <taxon>Gammaproteobacteria</taxon>
        <taxon>Candidatus Competibacteraceae</taxon>
        <taxon>Plasticicumulans</taxon>
    </lineage>
</organism>
<dbReference type="GO" id="GO:0004851">
    <property type="term" value="F:uroporphyrin-III C-methyltransferase activity"/>
    <property type="evidence" value="ECO:0007669"/>
    <property type="project" value="UniProtKB-EC"/>
</dbReference>
<keyword evidence="4 13" id="KW-0489">Methyltransferase</keyword>
<dbReference type="GO" id="GO:0016491">
    <property type="term" value="F:oxidoreductase activity"/>
    <property type="evidence" value="ECO:0007669"/>
    <property type="project" value="UniProtKB-KW"/>
</dbReference>
<keyword evidence="6" id="KW-0949">S-adenosyl-L-methionine</keyword>
<reference evidence="15 16" key="1">
    <citation type="submission" date="2018-05" db="EMBL/GenBank/DDBJ databases">
        <title>Genomic Encyclopedia of Type Strains, Phase IV (KMG-IV): sequencing the most valuable type-strain genomes for metagenomic binning, comparative biology and taxonomic classification.</title>
        <authorList>
            <person name="Goeker M."/>
        </authorList>
    </citation>
    <scope>NUCLEOTIDE SEQUENCE [LARGE SCALE GENOMIC DNA]</scope>
    <source>
        <strain evidence="15 16">DSM 23606</strain>
    </source>
</reference>
<evidence type="ECO:0000256" key="1">
    <source>
        <dbReference type="ARBA" id="ARBA00005879"/>
    </source>
</evidence>
<evidence type="ECO:0000256" key="5">
    <source>
        <dbReference type="ARBA" id="ARBA00022679"/>
    </source>
</evidence>
<evidence type="ECO:0000313" key="16">
    <source>
        <dbReference type="Proteomes" id="UP000246569"/>
    </source>
</evidence>
<dbReference type="InterPro" id="IPR050161">
    <property type="entry name" value="Siro_Cobalamin_biosynth"/>
</dbReference>
<protein>
    <recommendedName>
        <fullName evidence="2">uroporphyrinogen-III C-methyltransferase</fullName>
        <ecNumber evidence="2">2.1.1.107</ecNumber>
    </recommendedName>
</protein>
<evidence type="ECO:0000259" key="14">
    <source>
        <dbReference type="Pfam" id="PF00590"/>
    </source>
</evidence>
<dbReference type="NCBIfam" id="TIGR01469">
    <property type="entry name" value="cobA_cysG_Cterm"/>
    <property type="match status" value="1"/>
</dbReference>
<comment type="pathway">
    <text evidence="12">Cofactor biosynthesis; adenosylcobalamin biosynthesis; precorrin-2 from uroporphyrinogen III: step 1/1.</text>
</comment>
<dbReference type="EC" id="2.1.1.107" evidence="2"/>
<dbReference type="PANTHER" id="PTHR45790:SF1">
    <property type="entry name" value="SIROHEME SYNTHASE"/>
    <property type="match status" value="1"/>
</dbReference>
<evidence type="ECO:0000256" key="13">
    <source>
        <dbReference type="RuleBase" id="RU003960"/>
    </source>
</evidence>
<dbReference type="InterPro" id="IPR006366">
    <property type="entry name" value="CobA/CysG_C"/>
</dbReference>
<keyword evidence="10" id="KW-0511">Multifunctional enzyme</keyword>
<dbReference type="CDD" id="cd11642">
    <property type="entry name" value="SUMT"/>
    <property type="match status" value="1"/>
</dbReference>
<dbReference type="PANTHER" id="PTHR45790">
    <property type="entry name" value="SIROHEME SYNTHASE-RELATED"/>
    <property type="match status" value="1"/>
</dbReference>
<evidence type="ECO:0000256" key="10">
    <source>
        <dbReference type="ARBA" id="ARBA00023268"/>
    </source>
</evidence>
<dbReference type="FunFam" id="3.40.1010.10:FF:000001">
    <property type="entry name" value="Siroheme synthase"/>
    <property type="match status" value="1"/>
</dbReference>
<dbReference type="UniPathway" id="UPA00262">
    <property type="reaction ID" value="UER00211"/>
</dbReference>
<feature type="domain" description="Tetrapyrrole methylase" evidence="14">
    <location>
        <begin position="21"/>
        <end position="231"/>
    </location>
</feature>
<evidence type="ECO:0000256" key="12">
    <source>
        <dbReference type="ARBA" id="ARBA00060548"/>
    </source>
</evidence>
<dbReference type="EMBL" id="QGTJ01000001">
    <property type="protein sequence ID" value="PWV65839.1"/>
    <property type="molecule type" value="Genomic_DNA"/>
</dbReference>
<comment type="similarity">
    <text evidence="1 13">Belongs to the precorrin methyltransferase family.</text>
</comment>
<dbReference type="Gene3D" id="3.30.950.10">
    <property type="entry name" value="Methyltransferase, Cobalt-precorrin-4 Transmethylase, Domain 2"/>
    <property type="match status" value="1"/>
</dbReference>
<gene>
    <name evidence="15" type="ORF">C7443_101324</name>
</gene>
<name>A0A317N517_9GAMM</name>
<keyword evidence="3" id="KW-0169">Cobalamin biosynthesis</keyword>
<keyword evidence="16" id="KW-1185">Reference proteome</keyword>
<dbReference type="RefSeq" id="WP_110016829.1">
    <property type="nucleotide sequence ID" value="NZ_QGTJ01000001.1"/>
</dbReference>
<comment type="caution">
    <text evidence="15">The sequence shown here is derived from an EMBL/GenBank/DDBJ whole genome shotgun (WGS) entry which is preliminary data.</text>
</comment>
<dbReference type="InterPro" id="IPR035996">
    <property type="entry name" value="4pyrrol_Methylase_sf"/>
</dbReference>
<evidence type="ECO:0000256" key="6">
    <source>
        <dbReference type="ARBA" id="ARBA00022691"/>
    </source>
</evidence>
<accession>A0A317N517</accession>
<dbReference type="AlphaFoldDB" id="A0A317N517"/>
<evidence type="ECO:0000256" key="2">
    <source>
        <dbReference type="ARBA" id="ARBA00012162"/>
    </source>
</evidence>
<evidence type="ECO:0000256" key="3">
    <source>
        <dbReference type="ARBA" id="ARBA00022573"/>
    </source>
</evidence>
<dbReference type="FunFam" id="3.30.950.10:FF:000001">
    <property type="entry name" value="Siroheme synthase"/>
    <property type="match status" value="1"/>
</dbReference>
<comment type="pathway">
    <text evidence="11">Porphyrin-containing compound metabolism; siroheme biosynthesis; precorrin-2 from uroporphyrinogen III: step 1/1.</text>
</comment>
<proteinExistence type="inferred from homology"/>
<dbReference type="PROSITE" id="PS00840">
    <property type="entry name" value="SUMT_2"/>
    <property type="match status" value="1"/>
</dbReference>
<dbReference type="NCBIfam" id="NF004790">
    <property type="entry name" value="PRK06136.1"/>
    <property type="match status" value="1"/>
</dbReference>
<sequence>MTEPLFPFQLPTYTATQPRGRVWLVGAGPGDPELLTLRAARLLAQAEVLVYDRLVSAEILALANPQAERIDVGKASGRHTLRQEEINGLLVGLASAGRQVVRLKGGDPFVFGRGGEELQALAAAGLDFEVVPGITAASGCLAYAGIPLTHRGLSTSARFITGHLHDGELVLDWASLAAARQTLVFYMGLANLPTLSAQLIAHGLAAQTPAALIEHGTTARQRVAVSTLAELPQRALADAFVPPTLVVVGEVVSLREQLDWFAASRARAQASCRDERPLATA</sequence>
<dbReference type="Gene3D" id="3.40.1010.10">
    <property type="entry name" value="Cobalt-precorrin-4 Transmethylase, Domain 1"/>
    <property type="match status" value="1"/>
</dbReference>
<dbReference type="InterPro" id="IPR014777">
    <property type="entry name" value="4pyrrole_Mease_sub1"/>
</dbReference>
<dbReference type="Pfam" id="PF00590">
    <property type="entry name" value="TP_methylase"/>
    <property type="match status" value="1"/>
</dbReference>
<dbReference type="OrthoDB" id="9815856at2"/>
<dbReference type="Proteomes" id="UP000246569">
    <property type="component" value="Unassembled WGS sequence"/>
</dbReference>
<dbReference type="PROSITE" id="PS00839">
    <property type="entry name" value="SUMT_1"/>
    <property type="match status" value="1"/>
</dbReference>